<evidence type="ECO:0000256" key="1">
    <source>
        <dbReference type="SAM" id="Phobius"/>
    </source>
</evidence>
<keyword evidence="4" id="KW-1185">Reference proteome</keyword>
<feature type="transmembrane region" description="Helical" evidence="1">
    <location>
        <begin position="307"/>
        <end position="325"/>
    </location>
</feature>
<dbReference type="PANTHER" id="PTHR33976:SF2">
    <property type="entry name" value="GLYCOPROTEIN MEMBRANE GPI-ANCHORED"/>
    <property type="match status" value="1"/>
</dbReference>
<evidence type="ECO:0000259" key="2">
    <source>
        <dbReference type="Pfam" id="PF25884"/>
    </source>
</evidence>
<accession>A0A8X7YEI9</accession>
<proteinExistence type="predicted"/>
<feature type="domain" description="Uncharacterized GPI-anchored protein At5g19230-like" evidence="2">
    <location>
        <begin position="29"/>
        <end position="150"/>
    </location>
</feature>
<keyword evidence="1" id="KW-0812">Transmembrane</keyword>
<dbReference type="Proteomes" id="UP000886885">
    <property type="component" value="Chromosome 13A"/>
</dbReference>
<organism evidence="3 4">
    <name type="scientific">Populus tomentosa</name>
    <name type="common">Chinese white poplar</name>
    <dbReference type="NCBI Taxonomy" id="118781"/>
    <lineage>
        <taxon>Eukaryota</taxon>
        <taxon>Viridiplantae</taxon>
        <taxon>Streptophyta</taxon>
        <taxon>Embryophyta</taxon>
        <taxon>Tracheophyta</taxon>
        <taxon>Spermatophyta</taxon>
        <taxon>Magnoliopsida</taxon>
        <taxon>eudicotyledons</taxon>
        <taxon>Gunneridae</taxon>
        <taxon>Pentapetalae</taxon>
        <taxon>rosids</taxon>
        <taxon>fabids</taxon>
        <taxon>Malpighiales</taxon>
        <taxon>Salicaceae</taxon>
        <taxon>Saliceae</taxon>
        <taxon>Populus</taxon>
    </lineage>
</organism>
<evidence type="ECO:0000313" key="4">
    <source>
        <dbReference type="Proteomes" id="UP000886885"/>
    </source>
</evidence>
<name>A0A8X7YEI9_POPTO</name>
<comment type="caution">
    <text evidence="3">The sequence shown here is derived from an EMBL/GenBank/DDBJ whole genome shotgun (WGS) entry which is preliminary data.</text>
</comment>
<feature type="domain" description="Uncharacterized GPI-anchored protein At5g19230-like" evidence="2">
    <location>
        <begin position="233"/>
        <end position="284"/>
    </location>
</feature>
<dbReference type="Pfam" id="PF25884">
    <property type="entry name" value="At5g19230"/>
    <property type="match status" value="2"/>
</dbReference>
<gene>
    <name evidence="3" type="ORF">POTOM_043825</name>
</gene>
<keyword evidence="1" id="KW-0472">Membrane</keyword>
<evidence type="ECO:0000313" key="3">
    <source>
        <dbReference type="EMBL" id="KAG6751628.1"/>
    </source>
</evidence>
<dbReference type="InterPro" id="IPR059083">
    <property type="entry name" value="At5g19230_dom"/>
</dbReference>
<dbReference type="InterPro" id="IPR045285">
    <property type="entry name" value="At5g19230-like"/>
</dbReference>
<dbReference type="PANTHER" id="PTHR33976">
    <property type="entry name" value="OS07G0645000 PROTEIN"/>
    <property type="match status" value="1"/>
</dbReference>
<reference evidence="3" key="1">
    <citation type="journal article" date="2020" name="bioRxiv">
        <title>Hybrid origin of Populus tomentosa Carr. identified through genome sequencing and phylogenomic analysis.</title>
        <authorList>
            <person name="An X."/>
            <person name="Gao K."/>
            <person name="Chen Z."/>
            <person name="Li J."/>
            <person name="Yang X."/>
            <person name="Yang X."/>
            <person name="Zhou J."/>
            <person name="Guo T."/>
            <person name="Zhao T."/>
            <person name="Huang S."/>
            <person name="Miao D."/>
            <person name="Khan W.U."/>
            <person name="Rao P."/>
            <person name="Ye M."/>
            <person name="Lei B."/>
            <person name="Liao W."/>
            <person name="Wang J."/>
            <person name="Ji L."/>
            <person name="Li Y."/>
            <person name="Guo B."/>
            <person name="Mustafa N.S."/>
            <person name="Li S."/>
            <person name="Yun Q."/>
            <person name="Keller S.R."/>
            <person name="Mao J."/>
            <person name="Zhang R."/>
            <person name="Strauss S.H."/>
        </authorList>
    </citation>
    <scope>NUCLEOTIDE SEQUENCE</scope>
    <source>
        <strain evidence="3">GM15</strain>
        <tissue evidence="3">Leaf</tissue>
    </source>
</reference>
<protein>
    <recommendedName>
        <fullName evidence="2">Uncharacterized GPI-anchored protein At5g19230-like domain-containing protein</fullName>
    </recommendedName>
</protein>
<dbReference type="AlphaFoldDB" id="A0A8X7YEI9"/>
<keyword evidence="1" id="KW-1133">Transmembrane helix</keyword>
<sequence length="326" mass="35294">MGLDVSSEAGPGDTSVLLTWGYGGVPNEEDDLLQDLNSYRLSLTLPALAKNKNAGCLADKIADKLEDQPCTAASAASPVQIESYPDLLSECGIDVNHTTEGVVLPACGSHLVPTLLLTNYTRTTYSKYINDSRFTGAGLGHEDDWMVVVLTTSTPGGDFAGAISLVSKIKKFNRLSSYPPNILIQFHLIEARPNAFVLNSLVSPALLCNKDTKENLVTAFTFKENVLVATPQMLPFCLFAYPENDEQTLINFQNYSRSQYERYVNESSYGGAGVGANENWMVVVFVENTTSWTSAGGAKHSLVSEVGFGHCLASLLLGILLFYLVL</sequence>
<dbReference type="OrthoDB" id="753138at2759"/>
<dbReference type="EMBL" id="JAAWWB010000025">
    <property type="protein sequence ID" value="KAG6751628.1"/>
    <property type="molecule type" value="Genomic_DNA"/>
</dbReference>